<feature type="domain" description="DUF7902" evidence="2">
    <location>
        <begin position="137"/>
        <end position="215"/>
    </location>
</feature>
<name>A0A0K2AJN8_STRA7</name>
<evidence type="ECO:0000313" key="4">
    <source>
        <dbReference type="Proteomes" id="UP000061018"/>
    </source>
</evidence>
<evidence type="ECO:0000313" key="3">
    <source>
        <dbReference type="EMBL" id="AKZ53295.1"/>
    </source>
</evidence>
<sequence>MVYEALVAACARVADSHHWLAEADLGALHEPLAQVRATAEQVLAEFETAQTLTRQAADALAGATTHVATVVRRLRGEAPGGAEAWVAGLTELRQVQGHLITPKDMRYADTDRIDELVADVERDLASFGQRAVTHLAHEDAFADHRADIEQLVADAEAEPIAARLDEHADILRTVTDVVSGLDIGDTTVRTSALERIAEVLGGVNRARATLDGRRRRLRDREGRAEFPRSSRCSARRSPVPSRRPAPPGLRRTARPPAGAGGGPGVPVRRVRRLPRRVGGQA</sequence>
<gene>
    <name evidence="3" type="ORF">SAM23877_0246</name>
</gene>
<dbReference type="AlphaFoldDB" id="A0A0K2AJN8"/>
<accession>A0A0K2AJN8</accession>
<feature type="compositionally biased region" description="Basic and acidic residues" evidence="1">
    <location>
        <begin position="214"/>
        <end position="228"/>
    </location>
</feature>
<dbReference type="Pfam" id="PF25472">
    <property type="entry name" value="DUF7902"/>
    <property type="match status" value="1"/>
</dbReference>
<evidence type="ECO:0000256" key="1">
    <source>
        <dbReference type="SAM" id="MobiDB-lite"/>
    </source>
</evidence>
<dbReference type="Proteomes" id="UP000061018">
    <property type="component" value="Chromosome"/>
</dbReference>
<feature type="region of interest" description="Disordered" evidence="1">
    <location>
        <begin position="214"/>
        <end position="281"/>
    </location>
</feature>
<proteinExistence type="predicted"/>
<reference evidence="4" key="1">
    <citation type="journal article" date="2015" name="J. Biotechnol.">
        <title>Complete genome sequence of Streptomyces ambofaciens ATCC 23877, the spiramycin producer.</title>
        <authorList>
            <person name="Thibessard A."/>
            <person name="Haas D."/>
            <person name="Gerbaud C."/>
            <person name="Aigle B."/>
            <person name="Lautru S."/>
            <person name="Pernodet J.L."/>
            <person name="Leblond P."/>
        </authorList>
    </citation>
    <scope>NUCLEOTIDE SEQUENCE [LARGE SCALE GENOMIC DNA]</scope>
    <source>
        <strain evidence="4">ATCC 23877 / 3486 / DSM 40053 / JCM 4204 / NBRC 12836 / NRRL B-2516</strain>
    </source>
</reference>
<dbReference type="EMBL" id="CP012382">
    <property type="protein sequence ID" value="AKZ53295.1"/>
    <property type="molecule type" value="Genomic_DNA"/>
</dbReference>
<organism evidence="3 4">
    <name type="scientific">Streptomyces ambofaciens (strain ATCC 23877 / 3486 / DSM 40053 / JCM 4204 / NBRC 12836 / NRRL B-2516)</name>
    <dbReference type="NCBI Taxonomy" id="278992"/>
    <lineage>
        <taxon>Bacteria</taxon>
        <taxon>Bacillati</taxon>
        <taxon>Actinomycetota</taxon>
        <taxon>Actinomycetes</taxon>
        <taxon>Kitasatosporales</taxon>
        <taxon>Streptomycetaceae</taxon>
        <taxon>Streptomyces</taxon>
    </lineage>
</organism>
<dbReference type="InterPro" id="IPR057224">
    <property type="entry name" value="DUF7902"/>
</dbReference>
<evidence type="ECO:0000259" key="2">
    <source>
        <dbReference type="Pfam" id="PF25472"/>
    </source>
</evidence>
<dbReference type="KEGG" id="samb:SAM23877_0246"/>
<protein>
    <recommendedName>
        <fullName evidence="2">DUF7902 domain-containing protein</fullName>
    </recommendedName>
</protein>
<feature type="compositionally biased region" description="Low complexity" evidence="1">
    <location>
        <begin position="229"/>
        <end position="240"/>
    </location>
</feature>
<feature type="compositionally biased region" description="Low complexity" evidence="1">
    <location>
        <begin position="248"/>
        <end position="257"/>
    </location>
</feature>